<dbReference type="GO" id="GO:0016757">
    <property type="term" value="F:glycosyltransferase activity"/>
    <property type="evidence" value="ECO:0007669"/>
    <property type="project" value="InterPro"/>
</dbReference>
<dbReference type="RefSeq" id="WP_152660515.1">
    <property type="nucleotide sequence ID" value="NZ_CP036422.1"/>
</dbReference>
<keyword evidence="3" id="KW-0808">Transferase</keyword>
<evidence type="ECO:0000313" key="3">
    <source>
        <dbReference type="EMBL" id="QFU74403.1"/>
    </source>
</evidence>
<sequence>MEREARKLNIAIVSEFHVAGLAGGGERRIYELSRRLVARGHRVTWICMCQPGKGDFEGIHVLPLGSLVKSPPQRSLNNFASYSLRLFWHLCRTKYDIVDAQTYSPLLISYFASLFSRTPMLGTVHDVRTSSGNDFHQMDPLARAIESVVLRIPARALITVSQFTRNALVSRYKRSPDQVHVVSNAVTTEIISRSPLPHKERELIFVGRLVPGKGIQHFIDLCDTLECRGAIIGQGPLLAQIEQECSRRPHIEFIGRLENYADVIGEMKQSKVLVLPSSREGFGLVLAEAAAAGIPTVAYSAGGVAEVIVDKVTGFLVEPGDSAGLAVAARTALEPENCKRMGDSAQRHVAHNFSWDRSVVELEGLYRKYALP</sequence>
<dbReference type="InterPro" id="IPR001296">
    <property type="entry name" value="Glyco_trans_1"/>
</dbReference>
<dbReference type="PROSITE" id="PS00436">
    <property type="entry name" value="PEROXIDASE_2"/>
    <property type="match status" value="1"/>
</dbReference>
<dbReference type="InterPro" id="IPR019794">
    <property type="entry name" value="Peroxidases_AS"/>
</dbReference>
<proteinExistence type="predicted"/>
<dbReference type="InterPro" id="IPR050194">
    <property type="entry name" value="Glycosyltransferase_grp1"/>
</dbReference>
<dbReference type="Pfam" id="PF00534">
    <property type="entry name" value="Glycos_transf_1"/>
    <property type="match status" value="1"/>
</dbReference>
<dbReference type="PANTHER" id="PTHR45947:SF3">
    <property type="entry name" value="SULFOQUINOVOSYL TRANSFERASE SQD2"/>
    <property type="match status" value="1"/>
</dbReference>
<dbReference type="EMBL" id="CP036422">
    <property type="protein sequence ID" value="QFU74403.1"/>
    <property type="molecule type" value="Genomic_DNA"/>
</dbReference>
<dbReference type="GO" id="GO:0004601">
    <property type="term" value="F:peroxidase activity"/>
    <property type="evidence" value="ECO:0007669"/>
    <property type="project" value="InterPro"/>
</dbReference>
<dbReference type="PANTHER" id="PTHR45947">
    <property type="entry name" value="SULFOQUINOVOSYL TRANSFERASE SQD2"/>
    <property type="match status" value="1"/>
</dbReference>
<evidence type="ECO:0000259" key="2">
    <source>
        <dbReference type="Pfam" id="PF13579"/>
    </source>
</evidence>
<dbReference type="Gene3D" id="3.40.50.2000">
    <property type="entry name" value="Glycogen Phosphorylase B"/>
    <property type="match status" value="2"/>
</dbReference>
<reference evidence="3 4" key="1">
    <citation type="submission" date="2019-02" db="EMBL/GenBank/DDBJ databases">
        <authorList>
            <person name="Li S.-H."/>
        </authorList>
    </citation>
    <scope>NUCLEOTIDE SEQUENCE [LARGE SCALE GENOMIC DNA]</scope>
    <source>
        <strain evidence="3 4">IMCC14385</strain>
    </source>
</reference>
<dbReference type="SUPFAM" id="SSF53756">
    <property type="entry name" value="UDP-Glycosyltransferase/glycogen phosphorylase"/>
    <property type="match status" value="1"/>
</dbReference>
<dbReference type="OrthoDB" id="9802525at2"/>
<protein>
    <submittedName>
        <fullName evidence="3">Glycosyltransferase family 1 protein</fullName>
    </submittedName>
</protein>
<feature type="domain" description="Glycosyl transferase family 1" evidence="1">
    <location>
        <begin position="188"/>
        <end position="347"/>
    </location>
</feature>
<feature type="domain" description="Glycosyltransferase subfamily 4-like N-terminal" evidence="2">
    <location>
        <begin position="23"/>
        <end position="184"/>
    </location>
</feature>
<organism evidence="3 4">
    <name type="scientific">Halioglobus maricola</name>
    <dbReference type="NCBI Taxonomy" id="2601894"/>
    <lineage>
        <taxon>Bacteria</taxon>
        <taxon>Pseudomonadati</taxon>
        <taxon>Pseudomonadota</taxon>
        <taxon>Gammaproteobacteria</taxon>
        <taxon>Cellvibrionales</taxon>
        <taxon>Halieaceae</taxon>
        <taxon>Halioglobus</taxon>
    </lineage>
</organism>
<dbReference type="Proteomes" id="UP000326287">
    <property type="component" value="Chromosome"/>
</dbReference>
<evidence type="ECO:0000259" key="1">
    <source>
        <dbReference type="Pfam" id="PF00534"/>
    </source>
</evidence>
<dbReference type="Pfam" id="PF13579">
    <property type="entry name" value="Glyco_trans_4_4"/>
    <property type="match status" value="1"/>
</dbReference>
<accession>A0A5P9NF59</accession>
<keyword evidence="4" id="KW-1185">Reference proteome</keyword>
<evidence type="ECO:0000313" key="4">
    <source>
        <dbReference type="Proteomes" id="UP000326287"/>
    </source>
</evidence>
<dbReference type="InterPro" id="IPR028098">
    <property type="entry name" value="Glyco_trans_4-like_N"/>
</dbReference>
<gene>
    <name evidence="3" type="ORF">EY643_01345</name>
</gene>
<dbReference type="AlphaFoldDB" id="A0A5P9NF59"/>
<dbReference type="KEGG" id="halc:EY643_01345"/>
<name>A0A5P9NF59_9GAMM</name>
<dbReference type="CDD" id="cd03801">
    <property type="entry name" value="GT4_PimA-like"/>
    <property type="match status" value="1"/>
</dbReference>